<keyword evidence="3" id="KW-1185">Reference proteome</keyword>
<dbReference type="Proteomes" id="UP001430755">
    <property type="component" value="Unassembled WGS sequence"/>
</dbReference>
<feature type="transmembrane region" description="Helical" evidence="1">
    <location>
        <begin position="116"/>
        <end position="142"/>
    </location>
</feature>
<keyword evidence="1" id="KW-1133">Transmembrane helix</keyword>
<name>A0ABS9WJ61_9ACTN</name>
<feature type="transmembrane region" description="Helical" evidence="1">
    <location>
        <begin position="236"/>
        <end position="259"/>
    </location>
</feature>
<reference evidence="2" key="1">
    <citation type="submission" date="2021-11" db="EMBL/GenBank/DDBJ databases">
        <title>A Novel Adlercreutzia Species, isolated from a Allomyrina dichotoma larva feces.</title>
        <authorList>
            <person name="Suh M.K."/>
        </authorList>
    </citation>
    <scope>NUCLEOTIDE SEQUENCE</scope>
    <source>
        <strain evidence="2">JBNU-10</strain>
    </source>
</reference>
<evidence type="ECO:0000313" key="2">
    <source>
        <dbReference type="EMBL" id="MCI2242908.1"/>
    </source>
</evidence>
<dbReference type="RefSeq" id="WP_242166476.1">
    <property type="nucleotide sequence ID" value="NZ_JAJMLW010000004.1"/>
</dbReference>
<proteinExistence type="predicted"/>
<feature type="transmembrane region" description="Helical" evidence="1">
    <location>
        <begin position="73"/>
        <end position="95"/>
    </location>
</feature>
<sequence length="265" mass="26603">MISALLARSLRASAAVLIALAAVIALYAVEVVYLYDPAVSESLALMQQALPELFEAFGMANPASTLLDFLINYLYGFLLTAALVLLAAYLAQRLVAGPAKDGSLAWLLAAPRRRAAIAGTLALAAALAVALLVAVTAAVEAAACEALFPGELDHASLARANAGLLALGLFAAALCLASACAFQRPGLGLGVGAGACALFFVMGLSGTVGEGLAWVADLSPFALFDPYGLAAGQGDAVAGAVALAVAAAALFAAAIACFCRRDFSL</sequence>
<evidence type="ECO:0008006" key="4">
    <source>
        <dbReference type="Google" id="ProtNLM"/>
    </source>
</evidence>
<accession>A0ABS9WJ61</accession>
<protein>
    <recommendedName>
        <fullName evidence="4">ABC transporter permease</fullName>
    </recommendedName>
</protein>
<keyword evidence="1" id="KW-0812">Transmembrane</keyword>
<keyword evidence="1" id="KW-0472">Membrane</keyword>
<dbReference type="EMBL" id="JAJMLW010000004">
    <property type="protein sequence ID" value="MCI2242908.1"/>
    <property type="molecule type" value="Genomic_DNA"/>
</dbReference>
<organism evidence="2 3">
    <name type="scientific">Adlercreutzia faecimuris</name>
    <dbReference type="NCBI Taxonomy" id="2897341"/>
    <lineage>
        <taxon>Bacteria</taxon>
        <taxon>Bacillati</taxon>
        <taxon>Actinomycetota</taxon>
        <taxon>Coriobacteriia</taxon>
        <taxon>Eggerthellales</taxon>
        <taxon>Eggerthellaceae</taxon>
        <taxon>Adlercreutzia</taxon>
    </lineage>
</organism>
<gene>
    <name evidence="2" type="ORF">LPT13_11180</name>
</gene>
<feature type="transmembrane region" description="Helical" evidence="1">
    <location>
        <begin position="189"/>
        <end position="216"/>
    </location>
</feature>
<comment type="caution">
    <text evidence="2">The sequence shown here is derived from an EMBL/GenBank/DDBJ whole genome shotgun (WGS) entry which is preliminary data.</text>
</comment>
<feature type="transmembrane region" description="Helical" evidence="1">
    <location>
        <begin position="162"/>
        <end position="182"/>
    </location>
</feature>
<evidence type="ECO:0000256" key="1">
    <source>
        <dbReference type="SAM" id="Phobius"/>
    </source>
</evidence>
<feature type="transmembrane region" description="Helical" evidence="1">
    <location>
        <begin position="12"/>
        <end position="35"/>
    </location>
</feature>
<evidence type="ECO:0000313" key="3">
    <source>
        <dbReference type="Proteomes" id="UP001430755"/>
    </source>
</evidence>